<comment type="subunit">
    <text evidence="10">Homopentamer.</text>
</comment>
<dbReference type="PRINTS" id="PR01264">
    <property type="entry name" value="MECHCHANNEL"/>
</dbReference>
<evidence type="ECO:0000313" key="11">
    <source>
        <dbReference type="EMBL" id="PLC55577.1"/>
    </source>
</evidence>
<dbReference type="OrthoDB" id="9810350at2"/>
<feature type="transmembrane region" description="Helical" evidence="10">
    <location>
        <begin position="84"/>
        <end position="112"/>
    </location>
</feature>
<evidence type="ECO:0000256" key="5">
    <source>
        <dbReference type="ARBA" id="ARBA00022692"/>
    </source>
</evidence>
<dbReference type="PROSITE" id="PS01327">
    <property type="entry name" value="MSCL"/>
    <property type="match status" value="1"/>
</dbReference>
<comment type="function">
    <text evidence="10">Channel that opens in response to stretch forces in the membrane lipid bilayer. May participate in the regulation of osmotic pressure changes within the cell.</text>
</comment>
<dbReference type="InterPro" id="IPR036019">
    <property type="entry name" value="MscL_channel"/>
</dbReference>
<keyword evidence="4 10" id="KW-1003">Cell membrane</keyword>
<dbReference type="SUPFAM" id="SSF81330">
    <property type="entry name" value="Gated mechanosensitive channel"/>
    <property type="match status" value="1"/>
</dbReference>
<evidence type="ECO:0000313" key="12">
    <source>
        <dbReference type="Proteomes" id="UP000234328"/>
    </source>
</evidence>
<evidence type="ECO:0000256" key="4">
    <source>
        <dbReference type="ARBA" id="ARBA00022475"/>
    </source>
</evidence>
<accession>A0A2N4UKL6</accession>
<proteinExistence type="inferred from homology"/>
<dbReference type="PANTHER" id="PTHR30266">
    <property type="entry name" value="MECHANOSENSITIVE CHANNEL MSCL"/>
    <property type="match status" value="1"/>
</dbReference>
<dbReference type="HAMAP" id="MF_00115">
    <property type="entry name" value="MscL"/>
    <property type="match status" value="1"/>
</dbReference>
<evidence type="ECO:0000256" key="8">
    <source>
        <dbReference type="ARBA" id="ARBA00023136"/>
    </source>
</evidence>
<dbReference type="InterPro" id="IPR001185">
    <property type="entry name" value="MS_channel"/>
</dbReference>
<comment type="caution">
    <text evidence="11">The sequence shown here is derived from an EMBL/GenBank/DDBJ whole genome shotgun (WGS) entry which is preliminary data.</text>
</comment>
<keyword evidence="9 10" id="KW-0407">Ion channel</keyword>
<feature type="transmembrane region" description="Helical" evidence="10">
    <location>
        <begin position="44"/>
        <end position="64"/>
    </location>
</feature>
<evidence type="ECO:0000256" key="3">
    <source>
        <dbReference type="ARBA" id="ARBA00022448"/>
    </source>
</evidence>
<evidence type="ECO:0000256" key="7">
    <source>
        <dbReference type="ARBA" id="ARBA00023065"/>
    </source>
</evidence>
<keyword evidence="10" id="KW-0997">Cell inner membrane</keyword>
<gene>
    <name evidence="10 11" type="primary">mscL</name>
    <name evidence="11" type="ORF">CR155_00525</name>
</gene>
<dbReference type="AlphaFoldDB" id="A0A2N4UKL6"/>
<keyword evidence="5 10" id="KW-0812">Transmembrane</keyword>
<dbReference type="Pfam" id="PF01741">
    <property type="entry name" value="MscL"/>
    <property type="match status" value="1"/>
</dbReference>
<keyword evidence="7 10" id="KW-0406">Ion transport</keyword>
<dbReference type="EMBL" id="PDNV01000001">
    <property type="protein sequence ID" value="PLC55577.1"/>
    <property type="molecule type" value="Genomic_DNA"/>
</dbReference>
<dbReference type="Gene3D" id="1.10.1200.120">
    <property type="entry name" value="Large-conductance mechanosensitive channel, MscL, domain 1"/>
    <property type="match status" value="1"/>
</dbReference>
<keyword evidence="3 10" id="KW-0813">Transport</keyword>
<protein>
    <recommendedName>
        <fullName evidence="10">Large-conductance mechanosensitive channel</fullName>
    </recommendedName>
</protein>
<name>A0A2N4UKL6_9BURK</name>
<evidence type="ECO:0000256" key="10">
    <source>
        <dbReference type="HAMAP-Rule" id="MF_00115"/>
    </source>
</evidence>
<dbReference type="NCBIfam" id="NF010557">
    <property type="entry name" value="PRK13952.1"/>
    <property type="match status" value="1"/>
</dbReference>
<keyword evidence="12" id="KW-1185">Reference proteome</keyword>
<dbReference type="Proteomes" id="UP000234328">
    <property type="component" value="Unassembled WGS sequence"/>
</dbReference>
<evidence type="ECO:0000256" key="1">
    <source>
        <dbReference type="ARBA" id="ARBA00004651"/>
    </source>
</evidence>
<dbReference type="NCBIfam" id="NF001843">
    <property type="entry name" value="PRK00567.1-4"/>
    <property type="match status" value="1"/>
</dbReference>
<dbReference type="NCBIfam" id="TIGR00220">
    <property type="entry name" value="mscL"/>
    <property type="match status" value="1"/>
</dbReference>
<dbReference type="GO" id="GO:0008381">
    <property type="term" value="F:mechanosensitive monoatomic ion channel activity"/>
    <property type="evidence" value="ECO:0007669"/>
    <property type="project" value="UniProtKB-UniRule"/>
</dbReference>
<keyword evidence="8 10" id="KW-0472">Membrane</keyword>
<dbReference type="RefSeq" id="WP_102068058.1">
    <property type="nucleotide sequence ID" value="NZ_PDNV01000001.1"/>
</dbReference>
<evidence type="ECO:0000256" key="9">
    <source>
        <dbReference type="ARBA" id="ARBA00023303"/>
    </source>
</evidence>
<evidence type="ECO:0000256" key="6">
    <source>
        <dbReference type="ARBA" id="ARBA00022989"/>
    </source>
</evidence>
<reference evidence="11 12" key="1">
    <citation type="submission" date="2017-10" db="EMBL/GenBank/DDBJ databases">
        <title>Two draft genome sequences of Pusillimonas sp. strains isolated from a nitrate- and radionuclide-contaminated groundwater in Russia.</title>
        <authorList>
            <person name="Grouzdev D.S."/>
            <person name="Tourova T.P."/>
            <person name="Goeva M.A."/>
            <person name="Babich T.L."/>
            <person name="Sokolova D.S."/>
            <person name="Abdullin R."/>
            <person name="Poltaraus A.B."/>
            <person name="Toshchakov S.V."/>
            <person name="Nazina T.N."/>
        </authorList>
    </citation>
    <scope>NUCLEOTIDE SEQUENCE [LARGE SCALE GENOMIC DNA]</scope>
    <source>
        <strain evidence="11 12">JR1/69-2-13</strain>
    </source>
</reference>
<comment type="similarity">
    <text evidence="2 10">Belongs to the MscL family.</text>
</comment>
<dbReference type="PANTHER" id="PTHR30266:SF2">
    <property type="entry name" value="LARGE-CONDUCTANCE MECHANOSENSITIVE CHANNEL"/>
    <property type="match status" value="1"/>
</dbReference>
<sequence length="149" mass="16380">MSKARGFLQEFQEFAVKGNMIDLAVGVIIGAAFSKIIDSLVKDVIMPVISFILGGQVDFANQFWVLRAPANYTGPRTYDALAEAGAVILAWGNFVTILINFILLAFVVFCLVKAINSARKRVIREEAAIPPAPAEEVVLLREIRDSLKR</sequence>
<organism evidence="11 12">
    <name type="scientific">Pollutimonas nitritireducens</name>
    <dbReference type="NCBI Taxonomy" id="2045209"/>
    <lineage>
        <taxon>Bacteria</taxon>
        <taxon>Pseudomonadati</taxon>
        <taxon>Pseudomonadota</taxon>
        <taxon>Betaproteobacteria</taxon>
        <taxon>Burkholderiales</taxon>
        <taxon>Alcaligenaceae</taxon>
        <taxon>Pollutimonas</taxon>
    </lineage>
</organism>
<feature type="transmembrane region" description="Helical" evidence="10">
    <location>
        <begin position="20"/>
        <end position="37"/>
    </location>
</feature>
<comment type="subcellular location">
    <subcellularLocation>
        <location evidence="10">Cell inner membrane</location>
        <topology evidence="10">Multi-pass membrane protein</topology>
    </subcellularLocation>
    <subcellularLocation>
        <location evidence="1">Cell membrane</location>
        <topology evidence="1">Multi-pass membrane protein</topology>
    </subcellularLocation>
</comment>
<dbReference type="InterPro" id="IPR037673">
    <property type="entry name" value="MSC/AndL"/>
</dbReference>
<keyword evidence="6 10" id="KW-1133">Transmembrane helix</keyword>
<evidence type="ECO:0000256" key="2">
    <source>
        <dbReference type="ARBA" id="ARBA00007254"/>
    </source>
</evidence>
<dbReference type="GO" id="GO:0005886">
    <property type="term" value="C:plasma membrane"/>
    <property type="evidence" value="ECO:0007669"/>
    <property type="project" value="UniProtKB-SubCell"/>
</dbReference>
<dbReference type="InterPro" id="IPR019823">
    <property type="entry name" value="Mechanosensitive_channel_CS"/>
</dbReference>